<keyword evidence="3" id="KW-0804">Transcription</keyword>
<dbReference type="InterPro" id="IPR036638">
    <property type="entry name" value="HLH_DNA-bd_sf"/>
</dbReference>
<evidence type="ECO:0000256" key="4">
    <source>
        <dbReference type="ARBA" id="ARBA00023242"/>
    </source>
</evidence>
<organism evidence="7">
    <name type="scientific">Rhizophora mucronata</name>
    <name type="common">Asiatic mangrove</name>
    <dbReference type="NCBI Taxonomy" id="61149"/>
    <lineage>
        <taxon>Eukaryota</taxon>
        <taxon>Viridiplantae</taxon>
        <taxon>Streptophyta</taxon>
        <taxon>Embryophyta</taxon>
        <taxon>Tracheophyta</taxon>
        <taxon>Spermatophyta</taxon>
        <taxon>Magnoliopsida</taxon>
        <taxon>eudicotyledons</taxon>
        <taxon>Gunneridae</taxon>
        <taxon>Pentapetalae</taxon>
        <taxon>rosids</taxon>
        <taxon>fabids</taxon>
        <taxon>Malpighiales</taxon>
        <taxon>Rhizophoraceae</taxon>
        <taxon>Rhizophora</taxon>
    </lineage>
</organism>
<proteinExistence type="predicted"/>
<dbReference type="PROSITE" id="PS50888">
    <property type="entry name" value="BHLH"/>
    <property type="match status" value="1"/>
</dbReference>
<dbReference type="PANTHER" id="PTHR36066:SF2">
    <property type="entry name" value="TRANSCRIPTION FACTOR BHLH145"/>
    <property type="match status" value="1"/>
</dbReference>
<evidence type="ECO:0000256" key="3">
    <source>
        <dbReference type="ARBA" id="ARBA00023163"/>
    </source>
</evidence>
<dbReference type="InterPro" id="IPR037546">
    <property type="entry name" value="SAC51-like"/>
</dbReference>
<dbReference type="EMBL" id="GGEC01037037">
    <property type="protein sequence ID" value="MBX17521.1"/>
    <property type="molecule type" value="Transcribed_RNA"/>
</dbReference>
<dbReference type="Pfam" id="PF23173">
    <property type="entry name" value="bHLH_SAC51"/>
    <property type="match status" value="1"/>
</dbReference>
<evidence type="ECO:0000256" key="1">
    <source>
        <dbReference type="ARBA" id="ARBA00004123"/>
    </source>
</evidence>
<keyword evidence="4" id="KW-0539">Nucleus</keyword>
<protein>
    <submittedName>
        <fullName evidence="7">Transcription factor</fullName>
    </submittedName>
</protein>
<reference evidence="7" key="1">
    <citation type="submission" date="2018-02" db="EMBL/GenBank/DDBJ databases">
        <title>Rhizophora mucronata_Transcriptome.</title>
        <authorList>
            <person name="Meera S.P."/>
            <person name="Sreeshan A."/>
            <person name="Augustine A."/>
        </authorList>
    </citation>
    <scope>NUCLEOTIDE SEQUENCE</scope>
    <source>
        <tissue evidence="7">Leaf</tissue>
    </source>
</reference>
<evidence type="ECO:0000256" key="5">
    <source>
        <dbReference type="SAM" id="MobiDB-lite"/>
    </source>
</evidence>
<evidence type="ECO:0000256" key="2">
    <source>
        <dbReference type="ARBA" id="ARBA00023015"/>
    </source>
</evidence>
<comment type="subcellular location">
    <subcellularLocation>
        <location evidence="1">Nucleus</location>
    </subcellularLocation>
</comment>
<dbReference type="EMBL" id="GGEC01037039">
    <property type="protein sequence ID" value="MBX17523.1"/>
    <property type="molecule type" value="Transcribed_RNA"/>
</dbReference>
<dbReference type="EMBL" id="GGEC01037036">
    <property type="protein sequence ID" value="MBX17520.1"/>
    <property type="molecule type" value="Transcribed_RNA"/>
</dbReference>
<evidence type="ECO:0000313" key="7">
    <source>
        <dbReference type="EMBL" id="MBX17521.1"/>
    </source>
</evidence>
<feature type="compositionally biased region" description="Polar residues" evidence="5">
    <location>
        <begin position="217"/>
        <end position="227"/>
    </location>
</feature>
<dbReference type="InterPro" id="IPR011598">
    <property type="entry name" value="bHLH_dom"/>
</dbReference>
<dbReference type="GO" id="GO:0046983">
    <property type="term" value="F:protein dimerization activity"/>
    <property type="evidence" value="ECO:0007669"/>
    <property type="project" value="InterPro"/>
</dbReference>
<dbReference type="GO" id="GO:0005634">
    <property type="term" value="C:nucleus"/>
    <property type="evidence" value="ECO:0007669"/>
    <property type="project" value="UniProtKB-SubCell"/>
</dbReference>
<feature type="compositionally biased region" description="Acidic residues" evidence="5">
    <location>
        <begin position="205"/>
        <end position="216"/>
    </location>
</feature>
<accession>A0A2P2LHU4</accession>
<dbReference type="PANTHER" id="PTHR36066">
    <property type="entry name" value="TRANSCRIPTION FACTOR BHLH145"/>
    <property type="match status" value="1"/>
</dbReference>
<sequence>MGEDCGSWFPQQHIDWQSPNMDYIGAPIPSAEQNTVPLFGNPSTANQTMPKYASPETPQSWAGQATELHGWFYCLPRFRQAFMPAPNSTMNQKVPTAPYDNVEKELPRVDSGCAPKKFLVFDQSGDQTTLIFSSGFGAPPQCTTSWIPKPTNACNLKREELGIKENLNYHLWSNSMDEFGENNGGNSQSEMHEDTEELNALLYSDDDSDYSGDEEVTSTGHSPSTMTAFDKPNSLEKITEEVASSDGSSKKRKLSDGCCSDLLSLVDPATSIRPIRGFEYEEDDAESRCANGTMYSSQEAGSELGNKRMRKERIRETVSVLQNMIPSGKGKDAIEVLDEAIHYLNSLKHKVRALGLDAP</sequence>
<name>A0A2P2LHU4_RHIMU</name>
<keyword evidence="2" id="KW-0805">Transcription regulation</keyword>
<feature type="region of interest" description="Disordered" evidence="5">
    <location>
        <begin position="205"/>
        <end position="230"/>
    </location>
</feature>
<dbReference type="AlphaFoldDB" id="A0A2P2LHU4"/>
<dbReference type="Gene3D" id="4.10.280.10">
    <property type="entry name" value="Helix-loop-helix DNA-binding domain"/>
    <property type="match status" value="1"/>
</dbReference>
<evidence type="ECO:0000259" key="6">
    <source>
        <dbReference type="PROSITE" id="PS50888"/>
    </source>
</evidence>
<feature type="domain" description="BHLH" evidence="6">
    <location>
        <begin position="298"/>
        <end position="347"/>
    </location>
</feature>
<dbReference type="SUPFAM" id="SSF47459">
    <property type="entry name" value="HLH, helix-loop-helix DNA-binding domain"/>
    <property type="match status" value="1"/>
</dbReference>